<accession>A0A7D5T6I3</accession>
<dbReference type="PROSITE" id="PS51186">
    <property type="entry name" value="GNAT"/>
    <property type="match status" value="1"/>
</dbReference>
<keyword evidence="4" id="KW-1185">Reference proteome</keyword>
<dbReference type="InterPro" id="IPR050276">
    <property type="entry name" value="MshD_Acetyltransferase"/>
</dbReference>
<dbReference type="Gene3D" id="3.40.630.30">
    <property type="match status" value="1"/>
</dbReference>
<name>A0A7D5T6I3_9EURY</name>
<dbReference type="Proteomes" id="UP000509346">
    <property type="component" value="Chromosome"/>
</dbReference>
<dbReference type="AlphaFoldDB" id="A0A7D5T6I3"/>
<reference evidence="3 4" key="1">
    <citation type="submission" date="2020-07" db="EMBL/GenBank/DDBJ databases">
        <title>Halosimplex litoreum sp. nov. and Halosimplex rubrum sp. nov., isolated from different salt environments.</title>
        <authorList>
            <person name="Cui H."/>
        </authorList>
    </citation>
    <scope>NUCLEOTIDE SEQUENCE [LARGE SCALE GENOMIC DNA]</scope>
    <source>
        <strain evidence="3 4">R2</strain>
    </source>
</reference>
<feature type="region of interest" description="Disordered" evidence="1">
    <location>
        <begin position="1"/>
        <end position="28"/>
    </location>
</feature>
<dbReference type="RefSeq" id="WP_179918417.1">
    <property type="nucleotide sequence ID" value="NZ_CP058909.1"/>
</dbReference>
<dbReference type="InterPro" id="IPR016181">
    <property type="entry name" value="Acyl_CoA_acyltransferase"/>
</dbReference>
<dbReference type="GO" id="GO:0016747">
    <property type="term" value="F:acyltransferase activity, transferring groups other than amino-acyl groups"/>
    <property type="evidence" value="ECO:0007669"/>
    <property type="project" value="InterPro"/>
</dbReference>
<dbReference type="InterPro" id="IPR000182">
    <property type="entry name" value="GNAT_dom"/>
</dbReference>
<keyword evidence="3" id="KW-0808">Transferase</keyword>
<dbReference type="EMBL" id="CP058909">
    <property type="protein sequence ID" value="QLH83368.1"/>
    <property type="molecule type" value="Genomic_DNA"/>
</dbReference>
<organism evidence="3 4">
    <name type="scientific">Halosimplex pelagicum</name>
    <dbReference type="NCBI Taxonomy" id="869886"/>
    <lineage>
        <taxon>Archaea</taxon>
        <taxon>Methanobacteriati</taxon>
        <taxon>Methanobacteriota</taxon>
        <taxon>Stenosarchaea group</taxon>
        <taxon>Halobacteria</taxon>
        <taxon>Halobacteriales</taxon>
        <taxon>Haloarculaceae</taxon>
        <taxon>Halosimplex</taxon>
    </lineage>
</organism>
<sequence>MTGRTYPDETAGSFPEPPVEFTDGEDRDIRIEESGVDDFDRLVAMYDAFDAADRAQGIPPVKEEAVREWLDTLLSEESVNVVAVHDGSPVGHAILVPDREAAYELAVFVLHDYQSAGIGTELLEALLGSGRAAGVEKVWLTVERWNEPAIALYKKLGFETSNAESFELEMAIRLS</sequence>
<dbReference type="PANTHER" id="PTHR43617">
    <property type="entry name" value="L-AMINO ACID N-ACETYLTRANSFERASE"/>
    <property type="match status" value="1"/>
</dbReference>
<proteinExistence type="predicted"/>
<evidence type="ECO:0000313" key="3">
    <source>
        <dbReference type="EMBL" id="QLH83368.1"/>
    </source>
</evidence>
<dbReference type="KEGG" id="hpel:HZS54_17785"/>
<evidence type="ECO:0000256" key="1">
    <source>
        <dbReference type="SAM" id="MobiDB-lite"/>
    </source>
</evidence>
<evidence type="ECO:0000259" key="2">
    <source>
        <dbReference type="PROSITE" id="PS51186"/>
    </source>
</evidence>
<gene>
    <name evidence="3" type="ORF">HZS54_17785</name>
</gene>
<dbReference type="GeneID" id="56084480"/>
<dbReference type="OrthoDB" id="51421at2157"/>
<protein>
    <submittedName>
        <fullName evidence="3">GNAT family N-acetyltransferase</fullName>
    </submittedName>
</protein>
<feature type="domain" description="N-acetyltransferase" evidence="2">
    <location>
        <begin position="29"/>
        <end position="175"/>
    </location>
</feature>
<dbReference type="Pfam" id="PF00583">
    <property type="entry name" value="Acetyltransf_1"/>
    <property type="match status" value="1"/>
</dbReference>
<evidence type="ECO:0000313" key="4">
    <source>
        <dbReference type="Proteomes" id="UP000509346"/>
    </source>
</evidence>
<dbReference type="SUPFAM" id="SSF55729">
    <property type="entry name" value="Acyl-CoA N-acyltransferases (Nat)"/>
    <property type="match status" value="1"/>
</dbReference>
<dbReference type="CDD" id="cd04301">
    <property type="entry name" value="NAT_SF"/>
    <property type="match status" value="1"/>
</dbReference>